<reference evidence="3 4" key="1">
    <citation type="submission" date="2011-09" db="EMBL/GenBank/DDBJ databases">
        <title>The draft genome of Treponema saccharophilum DSM 2985.</title>
        <authorList>
            <consortium name="US DOE Joint Genome Institute (JGI-PGF)"/>
            <person name="Lucas S."/>
            <person name="Copeland A."/>
            <person name="Lapidus A."/>
            <person name="Glavina del Rio T."/>
            <person name="Dalin E."/>
            <person name="Tice H."/>
            <person name="Bruce D."/>
            <person name="Goodwin L."/>
            <person name="Pitluck S."/>
            <person name="Peters L."/>
            <person name="Kyrpides N."/>
            <person name="Mavromatis K."/>
            <person name="Ivanova N."/>
            <person name="Markowitz V."/>
            <person name="Cheng J.-F."/>
            <person name="Hugenholtz P."/>
            <person name="Woyke T."/>
            <person name="Wu D."/>
            <person name="Gronow S."/>
            <person name="Wellnitz S."/>
            <person name="Brambilla E."/>
            <person name="Klenk H.-P."/>
            <person name="Eisen J.A."/>
        </authorList>
    </citation>
    <scope>NUCLEOTIDE SEQUENCE [LARGE SCALE GENOMIC DNA]</scope>
    <source>
        <strain evidence="3 4">DSM 2985</strain>
    </source>
</reference>
<accession>H7EL72</accession>
<protein>
    <recommendedName>
        <fullName evidence="2">Ig-like domain-containing protein</fullName>
    </recommendedName>
</protein>
<comment type="caution">
    <text evidence="3">The sequence shown here is derived from an EMBL/GenBank/DDBJ whole genome shotgun (WGS) entry which is preliminary data.</text>
</comment>
<dbReference type="PATRIC" id="fig|907348.3.peg.1655"/>
<feature type="signal peptide" evidence="1">
    <location>
        <begin position="1"/>
        <end position="18"/>
    </location>
</feature>
<keyword evidence="4" id="KW-1185">Reference proteome</keyword>
<dbReference type="EMBL" id="AGRW01000047">
    <property type="protein sequence ID" value="EIC01797.1"/>
    <property type="molecule type" value="Genomic_DNA"/>
</dbReference>
<dbReference type="InterPro" id="IPR013783">
    <property type="entry name" value="Ig-like_fold"/>
</dbReference>
<organism evidence="3 4">
    <name type="scientific">Treponema saccharophilum DSM 2985</name>
    <dbReference type="NCBI Taxonomy" id="907348"/>
    <lineage>
        <taxon>Bacteria</taxon>
        <taxon>Pseudomonadati</taxon>
        <taxon>Spirochaetota</taxon>
        <taxon>Spirochaetia</taxon>
        <taxon>Spirochaetales</taxon>
        <taxon>Treponemataceae</taxon>
        <taxon>Treponema</taxon>
    </lineage>
</organism>
<evidence type="ECO:0000256" key="1">
    <source>
        <dbReference type="SAM" id="SignalP"/>
    </source>
</evidence>
<gene>
    <name evidence="3" type="ORF">TresaDRAFT_1086</name>
</gene>
<proteinExistence type="predicted"/>
<evidence type="ECO:0000259" key="2">
    <source>
        <dbReference type="PROSITE" id="PS50835"/>
    </source>
</evidence>
<dbReference type="Proteomes" id="UP000003571">
    <property type="component" value="Unassembled WGS sequence"/>
</dbReference>
<dbReference type="InterPro" id="IPR007110">
    <property type="entry name" value="Ig-like_dom"/>
</dbReference>
<dbReference type="RefSeq" id="WP_002704586.1">
    <property type="nucleotide sequence ID" value="NZ_AGRW01000047.1"/>
</dbReference>
<feature type="domain" description="Ig-like" evidence="2">
    <location>
        <begin position="329"/>
        <end position="419"/>
    </location>
</feature>
<dbReference type="STRING" id="907348.TresaDRAFT_1086"/>
<dbReference type="PROSITE" id="PS51257">
    <property type="entry name" value="PROKAR_LIPOPROTEIN"/>
    <property type="match status" value="1"/>
</dbReference>
<name>H7EL72_9SPIR</name>
<dbReference type="Gene3D" id="2.60.40.10">
    <property type="entry name" value="Immunoglobulins"/>
    <property type="match status" value="1"/>
</dbReference>
<keyword evidence="1" id="KW-0732">Signal</keyword>
<feature type="chain" id="PRO_5003608788" description="Ig-like domain-containing protein" evidence="1">
    <location>
        <begin position="19"/>
        <end position="613"/>
    </location>
</feature>
<dbReference type="AlphaFoldDB" id="H7EL72"/>
<feature type="domain" description="Ig-like" evidence="2">
    <location>
        <begin position="34"/>
        <end position="134"/>
    </location>
</feature>
<sequence>MKKIFSRLIIAASAGLLALSGCKVFDSLESQDDPVIYSERIDGVTISTDSKEILAGASTTLTASAESVHAKEDAISYAWSISAGEEYATLSISGNTATLTANKDAPADSVVTVQCTANYDFGEKNSVSSEKSIDVIGKGNVNATWDLSLCGDEKKFVYYTDSDFTNEVKGAALTNKAAEAVSEGYFKPETTNANGKPYATLKGVNFTRAKLGGNGTALVGYADDLTSKNTSNLKWSHFKEKGSYLTLKLFGDSTVTITGGSVATDEYRGVFVYDAKGNEVASIRGKTTLTNVTFTGTLNDEFYIVGNSGGVSKITCFDENYDPYDAEIESVTVTASSSSITLGESGSFSASIADTLNKDEVSYKWTITENVSYVTLESDTAASCTLKIEDNTAYVGQTITVKCEVTYTHKGKTSKKSATKIITIAAKPSGSVNATWDLSLCGDAKKFVYYTDSDFTNEVKGAALTDKAAEAVSEGYFKPETMNANGKPNATLKGVNFMRVKLGNQNKGTPLIGSNAEKSGTNLSKCTWENFKDKLGYLTLKVYGNCTVTITGGSLNSHDFRGVWVFKTSGEEVASIKGANTALATTTFTASADDEFYIVGNSGGVAEIKAIAN</sequence>
<evidence type="ECO:0000313" key="4">
    <source>
        <dbReference type="Proteomes" id="UP000003571"/>
    </source>
</evidence>
<dbReference type="PROSITE" id="PS50835">
    <property type="entry name" value="IG_LIKE"/>
    <property type="match status" value="2"/>
</dbReference>
<evidence type="ECO:0000313" key="3">
    <source>
        <dbReference type="EMBL" id="EIC01797.1"/>
    </source>
</evidence>